<dbReference type="Pfam" id="PF25954">
    <property type="entry name" value="Beta-barrel_RND_2"/>
    <property type="match status" value="1"/>
</dbReference>
<dbReference type="Gene3D" id="2.40.50.100">
    <property type="match status" value="1"/>
</dbReference>
<dbReference type="InterPro" id="IPR058625">
    <property type="entry name" value="MdtA-like_BSH"/>
</dbReference>
<dbReference type="Gene3D" id="1.10.287.470">
    <property type="entry name" value="Helix hairpin bin"/>
    <property type="match status" value="1"/>
</dbReference>
<feature type="domain" description="Multidrug resistance protein MdtA-like barrel-sandwich hybrid" evidence="5">
    <location>
        <begin position="58"/>
        <end position="196"/>
    </location>
</feature>
<accession>A0A6N3A8V8</accession>
<keyword evidence="3" id="KW-0472">Membrane</keyword>
<keyword evidence="3" id="KW-0812">Transmembrane</keyword>
<dbReference type="FunFam" id="2.40.30.170:FF:000010">
    <property type="entry name" value="Efflux RND transporter periplasmic adaptor subunit"/>
    <property type="match status" value="1"/>
</dbReference>
<keyword evidence="3" id="KW-1133">Transmembrane helix</keyword>
<feature type="region of interest" description="Disordered" evidence="2">
    <location>
        <begin position="365"/>
        <end position="388"/>
    </location>
</feature>
<dbReference type="PANTHER" id="PTHR30469:SF33">
    <property type="entry name" value="SLR1207 PROTEIN"/>
    <property type="match status" value="1"/>
</dbReference>
<proteinExistence type="inferred from homology"/>
<dbReference type="InterPro" id="IPR058624">
    <property type="entry name" value="MdtA-like_HH"/>
</dbReference>
<name>A0A6N3A8V8_9BACT</name>
<dbReference type="InterPro" id="IPR006143">
    <property type="entry name" value="RND_pump_MFP"/>
</dbReference>
<dbReference type="InterPro" id="IPR058792">
    <property type="entry name" value="Beta-barrel_RND_2"/>
</dbReference>
<dbReference type="RefSeq" id="WP_278767383.1">
    <property type="nucleotide sequence ID" value="NZ_CACRUT010000008.1"/>
</dbReference>
<evidence type="ECO:0000256" key="2">
    <source>
        <dbReference type="SAM" id="MobiDB-lite"/>
    </source>
</evidence>
<comment type="similarity">
    <text evidence="1">Belongs to the membrane fusion protein (MFP) (TC 8.A.1) family.</text>
</comment>
<dbReference type="GO" id="GO:1990281">
    <property type="term" value="C:efflux pump complex"/>
    <property type="evidence" value="ECO:0007669"/>
    <property type="project" value="TreeGrafter"/>
</dbReference>
<evidence type="ECO:0000259" key="4">
    <source>
        <dbReference type="Pfam" id="PF25876"/>
    </source>
</evidence>
<evidence type="ECO:0000259" key="6">
    <source>
        <dbReference type="Pfam" id="PF25954"/>
    </source>
</evidence>
<dbReference type="SUPFAM" id="SSF111369">
    <property type="entry name" value="HlyD-like secretion proteins"/>
    <property type="match status" value="1"/>
</dbReference>
<gene>
    <name evidence="7" type="primary">macA</name>
    <name evidence="7" type="ORF">PCLFYP37_01324</name>
</gene>
<dbReference type="Gene3D" id="2.40.30.170">
    <property type="match status" value="1"/>
</dbReference>
<dbReference type="Pfam" id="PF25876">
    <property type="entry name" value="HH_MFP_RND"/>
    <property type="match status" value="1"/>
</dbReference>
<evidence type="ECO:0000256" key="3">
    <source>
        <dbReference type="SAM" id="Phobius"/>
    </source>
</evidence>
<dbReference type="Pfam" id="PF25917">
    <property type="entry name" value="BSH_RND"/>
    <property type="match status" value="1"/>
</dbReference>
<feature type="transmembrane region" description="Helical" evidence="3">
    <location>
        <begin position="7"/>
        <end position="25"/>
    </location>
</feature>
<feature type="domain" description="Multidrug resistance protein MdtA-like alpha-helical hairpin" evidence="4">
    <location>
        <begin position="97"/>
        <end position="167"/>
    </location>
</feature>
<evidence type="ECO:0000256" key="1">
    <source>
        <dbReference type="ARBA" id="ARBA00009477"/>
    </source>
</evidence>
<dbReference type="PANTHER" id="PTHR30469">
    <property type="entry name" value="MULTIDRUG RESISTANCE PROTEIN MDTA"/>
    <property type="match status" value="1"/>
</dbReference>
<protein>
    <submittedName>
        <fullName evidence="7">Macrolide export protein MacA</fullName>
    </submittedName>
</protein>
<dbReference type="Gene3D" id="2.40.420.20">
    <property type="match status" value="1"/>
</dbReference>
<dbReference type="AlphaFoldDB" id="A0A6N3A8V8"/>
<dbReference type="NCBIfam" id="TIGR01730">
    <property type="entry name" value="RND_mfp"/>
    <property type="match status" value="1"/>
</dbReference>
<organism evidence="7">
    <name type="scientific">Paraprevotella clara</name>
    <dbReference type="NCBI Taxonomy" id="454154"/>
    <lineage>
        <taxon>Bacteria</taxon>
        <taxon>Pseudomonadati</taxon>
        <taxon>Bacteroidota</taxon>
        <taxon>Bacteroidia</taxon>
        <taxon>Bacteroidales</taxon>
        <taxon>Prevotellaceae</taxon>
        <taxon>Paraprevotella</taxon>
    </lineage>
</organism>
<sequence length="388" mass="42646">MKKKKVIITVAIMAIAAIIAIIAWPKKSVPVEFEMTDVQPDTIRNSVTATGTIEPVTEVEVGTQVSGIISNIYVDYNSLVKKGQVIAELDKTTLNSELNSARANLASAKSELDYQTANYKRYKTLNEKGLVSRNDYEVAYLDYRKALETYNTTKESVKKAETNIGYATITSPIDGIVLSKEVEEGQTVAASFETPTLFTIAKDLTDMRVIADIDEADIGSVREGQNVTFTVDAYPNDTFHGQVTQVRQEATETDNVITYEVVISAPNNDLKLKPGLTANVSVSTLERTNVLSVKAKALRFTPTKEVLGKAYKIVDTDGKNKLWTREGNTLTAHKVNIGATDGIRTEILGGIKQGTQVVMSMTEIKAPEGPQEEETNPFMPRPKKKEKK</sequence>
<reference evidence="7" key="1">
    <citation type="submission" date="2019-11" db="EMBL/GenBank/DDBJ databases">
        <authorList>
            <person name="Feng L."/>
        </authorList>
    </citation>
    <scope>NUCLEOTIDE SEQUENCE</scope>
    <source>
        <strain evidence="7">PclaraLFYP37</strain>
    </source>
</reference>
<feature type="domain" description="CusB-like beta-barrel" evidence="6">
    <location>
        <begin position="209"/>
        <end position="283"/>
    </location>
</feature>
<evidence type="ECO:0000259" key="5">
    <source>
        <dbReference type="Pfam" id="PF25917"/>
    </source>
</evidence>
<evidence type="ECO:0000313" key="7">
    <source>
        <dbReference type="EMBL" id="VYT86316.1"/>
    </source>
</evidence>
<dbReference type="EMBL" id="CACRUT010000008">
    <property type="protein sequence ID" value="VYT86316.1"/>
    <property type="molecule type" value="Genomic_DNA"/>
</dbReference>
<dbReference type="GO" id="GO:0015562">
    <property type="term" value="F:efflux transmembrane transporter activity"/>
    <property type="evidence" value="ECO:0007669"/>
    <property type="project" value="TreeGrafter"/>
</dbReference>